<feature type="binding site" evidence="13">
    <location>
        <begin position="275"/>
        <end position="281"/>
    </location>
    <ligand>
        <name>S-adenosyl-L-methionine</name>
        <dbReference type="ChEBI" id="CHEBI:59789"/>
    </ligand>
</feature>
<dbReference type="GO" id="GO:0032259">
    <property type="term" value="P:methylation"/>
    <property type="evidence" value="ECO:0007669"/>
    <property type="project" value="UniProtKB-KW"/>
</dbReference>
<name>A0ABU3K9L1_9BACT</name>
<dbReference type="Pfam" id="PF01189">
    <property type="entry name" value="Methyltr_RsmB-F"/>
    <property type="match status" value="1"/>
</dbReference>
<dbReference type="InterPro" id="IPR023267">
    <property type="entry name" value="RCMT"/>
</dbReference>
<protein>
    <recommendedName>
        <fullName evidence="3">16S rRNA (cytosine(967)-C(5))-methyltransferase</fullName>
        <ecNumber evidence="3">2.1.1.176</ecNumber>
    </recommendedName>
    <alternativeName>
        <fullName evidence="10">16S rRNA m5C967 methyltransferase</fullName>
    </alternativeName>
    <alternativeName>
        <fullName evidence="11">rRNA (cytosine-C(5)-)-methyltransferase RsmB</fullName>
    </alternativeName>
</protein>
<dbReference type="InterPro" id="IPR049560">
    <property type="entry name" value="MeTrfase_RsmB-F_NOP2_cat"/>
</dbReference>
<dbReference type="InterPro" id="IPR004573">
    <property type="entry name" value="rRNA_ssu_MeTfrase_B"/>
</dbReference>
<feature type="active site" description="Nucleophile" evidence="13">
    <location>
        <position position="404"/>
    </location>
</feature>
<dbReference type="PANTHER" id="PTHR22807">
    <property type="entry name" value="NOP2 YEAST -RELATED NOL1/NOP2/FMU SUN DOMAIN-CONTAINING"/>
    <property type="match status" value="1"/>
</dbReference>
<dbReference type="RefSeq" id="WP_313833554.1">
    <property type="nucleotide sequence ID" value="NZ_JAQOUE010000001.1"/>
</dbReference>
<dbReference type="Pfam" id="PF22458">
    <property type="entry name" value="RsmF-B_ferredox"/>
    <property type="match status" value="1"/>
</dbReference>
<gene>
    <name evidence="15" type="primary">rsmB</name>
    <name evidence="15" type="ORF">PPG34_11960</name>
</gene>
<evidence type="ECO:0000256" key="13">
    <source>
        <dbReference type="PROSITE-ProRule" id="PRU01023"/>
    </source>
</evidence>
<dbReference type="NCBIfam" id="TIGR00563">
    <property type="entry name" value="rsmB"/>
    <property type="match status" value="1"/>
</dbReference>
<dbReference type="PROSITE" id="PS51686">
    <property type="entry name" value="SAM_MT_RSMB_NOP"/>
    <property type="match status" value="1"/>
</dbReference>
<comment type="similarity">
    <text evidence="13">Belongs to the class I-like SAM-binding methyltransferase superfamily. RsmB/NOP family.</text>
</comment>
<accession>A0ABU3K9L1</accession>
<feature type="binding site" evidence="13">
    <location>
        <position position="351"/>
    </location>
    <ligand>
        <name>S-adenosyl-L-methionine</name>
        <dbReference type="ChEBI" id="CHEBI:59789"/>
    </ligand>
</feature>
<evidence type="ECO:0000256" key="3">
    <source>
        <dbReference type="ARBA" id="ARBA00012140"/>
    </source>
</evidence>
<comment type="function">
    <text evidence="1">Specifically methylates the cytosine at position 967 (m5C967) of 16S rRNA.</text>
</comment>
<dbReference type="PRINTS" id="PR02008">
    <property type="entry name" value="RCMTFAMILY"/>
</dbReference>
<evidence type="ECO:0000259" key="14">
    <source>
        <dbReference type="PROSITE" id="PS51686"/>
    </source>
</evidence>
<dbReference type="GO" id="GO:0008168">
    <property type="term" value="F:methyltransferase activity"/>
    <property type="evidence" value="ECO:0007669"/>
    <property type="project" value="UniProtKB-KW"/>
</dbReference>
<feature type="domain" description="SAM-dependent MTase RsmB/NOP-type" evidence="14">
    <location>
        <begin position="185"/>
        <end position="468"/>
    </location>
</feature>
<keyword evidence="9 13" id="KW-0694">RNA-binding</keyword>
<dbReference type="SUPFAM" id="SSF48013">
    <property type="entry name" value="NusB-like"/>
    <property type="match status" value="1"/>
</dbReference>
<dbReference type="InterPro" id="IPR054728">
    <property type="entry name" value="RsmB-like_ferredoxin"/>
</dbReference>
<comment type="caution">
    <text evidence="15">The sequence shown here is derived from an EMBL/GenBank/DDBJ whole genome shotgun (WGS) entry which is preliminary data.</text>
</comment>
<dbReference type="InterPro" id="IPR001678">
    <property type="entry name" value="MeTrfase_RsmB-F_NOP2_dom"/>
</dbReference>
<dbReference type="PANTHER" id="PTHR22807:SF53">
    <property type="entry name" value="RIBOSOMAL RNA SMALL SUBUNIT METHYLTRANSFERASE B-RELATED"/>
    <property type="match status" value="1"/>
</dbReference>
<keyword evidence="16" id="KW-1185">Reference proteome</keyword>
<dbReference type="Gene3D" id="3.40.50.150">
    <property type="entry name" value="Vaccinia Virus protein VP39"/>
    <property type="match status" value="1"/>
</dbReference>
<reference evidence="15 16" key="1">
    <citation type="journal article" date="2023" name="ISME J.">
        <title>Cultivation and genomic characterization of novel and ubiquitous marine nitrite-oxidizing bacteria from the Nitrospirales.</title>
        <authorList>
            <person name="Mueller A.J."/>
            <person name="Daebeler A."/>
            <person name="Herbold C.W."/>
            <person name="Kirkegaard R.H."/>
            <person name="Daims H."/>
        </authorList>
    </citation>
    <scope>NUCLEOTIDE SEQUENCE [LARGE SCALE GENOMIC DNA]</scope>
    <source>
        <strain evidence="15 16">EB</strain>
    </source>
</reference>
<dbReference type="NCBIfam" id="NF011494">
    <property type="entry name" value="PRK14902.1"/>
    <property type="match status" value="1"/>
</dbReference>
<dbReference type="Pfam" id="PF01029">
    <property type="entry name" value="NusB"/>
    <property type="match status" value="1"/>
</dbReference>
<dbReference type="InterPro" id="IPR035926">
    <property type="entry name" value="NusB-like_sf"/>
</dbReference>
<comment type="subcellular location">
    <subcellularLocation>
        <location evidence="2">Cytoplasm</location>
    </subcellularLocation>
</comment>
<evidence type="ECO:0000256" key="8">
    <source>
        <dbReference type="ARBA" id="ARBA00022691"/>
    </source>
</evidence>
<comment type="catalytic activity">
    <reaction evidence="12">
        <text>cytidine(967) in 16S rRNA + S-adenosyl-L-methionine = 5-methylcytidine(967) in 16S rRNA + S-adenosyl-L-homocysteine + H(+)</text>
        <dbReference type="Rhea" id="RHEA:42748"/>
        <dbReference type="Rhea" id="RHEA-COMP:10219"/>
        <dbReference type="Rhea" id="RHEA-COMP:10220"/>
        <dbReference type="ChEBI" id="CHEBI:15378"/>
        <dbReference type="ChEBI" id="CHEBI:57856"/>
        <dbReference type="ChEBI" id="CHEBI:59789"/>
        <dbReference type="ChEBI" id="CHEBI:74483"/>
        <dbReference type="ChEBI" id="CHEBI:82748"/>
        <dbReference type="EC" id="2.1.1.176"/>
    </reaction>
</comment>
<evidence type="ECO:0000256" key="10">
    <source>
        <dbReference type="ARBA" id="ARBA00030399"/>
    </source>
</evidence>
<proteinExistence type="inferred from homology"/>
<dbReference type="EC" id="2.1.1.176" evidence="3"/>
<sequence length="468" mass="51841">MPASDSDPRPSASHTKSSSRAVALHVLLEVERRHVFADEAFQQLTKNSPLSTVDRGLAFDLVFGVLRHRGHLDWRLHALTKKSLSGLPTIIVMILRLGAYQLLYLDRIPDSAAVNECVKLAKRVKGRDWSGVVNGVLRNLTRQADPPWPDPTEDPVQALSIRYSCPPWLTQRWIDRFGFDRAEEICRQSNSIPPLTLRTNALRASRHKLKERLQAEGYSVTETVVSPLGLTLGKCGTLTTLTALQEGWCYVEDEAAQLVPFLLDVQPGHRVLDACAAPGGKATNLASLMKDQGEILAVDRSAQRLQALQENIVRLGITCIHPVVGSWSEGWATASPLRAFCEKGLDRILVDAPCSGLGVVRRHPEAKWQKSVDQFPDHQRFQGEILHQVSTYLRPGGVLVYSACSAEPEETTEVITQFCLAHPEFRHEEVVTWLPSGAKALTTPEGDLMTLGSPYDMDGFFAARLQKV</sequence>
<evidence type="ECO:0000256" key="6">
    <source>
        <dbReference type="ARBA" id="ARBA00022603"/>
    </source>
</evidence>
<evidence type="ECO:0000256" key="4">
    <source>
        <dbReference type="ARBA" id="ARBA00022490"/>
    </source>
</evidence>
<keyword evidence="5" id="KW-0698">rRNA processing</keyword>
<keyword evidence="8 13" id="KW-0949">S-adenosyl-L-methionine</keyword>
<evidence type="ECO:0000313" key="15">
    <source>
        <dbReference type="EMBL" id="MDT7043071.1"/>
    </source>
</evidence>
<keyword evidence="4" id="KW-0963">Cytoplasm</keyword>
<organism evidence="15 16">
    <name type="scientific">Candidatus Nitronereus thalassa</name>
    <dbReference type="NCBI Taxonomy" id="3020898"/>
    <lineage>
        <taxon>Bacteria</taxon>
        <taxon>Pseudomonadati</taxon>
        <taxon>Nitrospirota</taxon>
        <taxon>Nitrospiria</taxon>
        <taxon>Nitrospirales</taxon>
        <taxon>Nitrospiraceae</taxon>
        <taxon>Candidatus Nitronereus</taxon>
    </lineage>
</organism>
<evidence type="ECO:0000256" key="7">
    <source>
        <dbReference type="ARBA" id="ARBA00022679"/>
    </source>
</evidence>
<evidence type="ECO:0000256" key="12">
    <source>
        <dbReference type="ARBA" id="ARBA00047283"/>
    </source>
</evidence>
<dbReference type="InterPro" id="IPR029063">
    <property type="entry name" value="SAM-dependent_MTases_sf"/>
</dbReference>
<keyword evidence="7 13" id="KW-0808">Transferase</keyword>
<evidence type="ECO:0000256" key="9">
    <source>
        <dbReference type="ARBA" id="ARBA00022884"/>
    </source>
</evidence>
<dbReference type="Gene3D" id="3.30.70.1170">
    <property type="entry name" value="Sun protein, domain 3"/>
    <property type="match status" value="1"/>
</dbReference>
<feature type="binding site" evidence="13">
    <location>
        <position position="299"/>
    </location>
    <ligand>
        <name>S-adenosyl-L-methionine</name>
        <dbReference type="ChEBI" id="CHEBI:59789"/>
    </ligand>
</feature>
<dbReference type="Gene3D" id="1.10.940.10">
    <property type="entry name" value="NusB-like"/>
    <property type="match status" value="1"/>
</dbReference>
<evidence type="ECO:0000256" key="5">
    <source>
        <dbReference type="ARBA" id="ARBA00022552"/>
    </source>
</evidence>
<evidence type="ECO:0000256" key="11">
    <source>
        <dbReference type="ARBA" id="ARBA00031088"/>
    </source>
</evidence>
<dbReference type="EMBL" id="JAQOUE010000001">
    <property type="protein sequence ID" value="MDT7043071.1"/>
    <property type="molecule type" value="Genomic_DNA"/>
</dbReference>
<dbReference type="SUPFAM" id="SSF53335">
    <property type="entry name" value="S-adenosyl-L-methionine-dependent methyltransferases"/>
    <property type="match status" value="1"/>
</dbReference>
<dbReference type="Proteomes" id="UP001250932">
    <property type="component" value="Unassembled WGS sequence"/>
</dbReference>
<keyword evidence="6 13" id="KW-0489">Methyltransferase</keyword>
<dbReference type="CDD" id="cd02440">
    <property type="entry name" value="AdoMet_MTases"/>
    <property type="match status" value="1"/>
</dbReference>
<evidence type="ECO:0000256" key="1">
    <source>
        <dbReference type="ARBA" id="ARBA00002724"/>
    </source>
</evidence>
<evidence type="ECO:0000313" key="16">
    <source>
        <dbReference type="Proteomes" id="UP001250932"/>
    </source>
</evidence>
<evidence type="ECO:0000256" key="2">
    <source>
        <dbReference type="ARBA" id="ARBA00004496"/>
    </source>
</evidence>
<comment type="caution">
    <text evidence="13">Lacks conserved residue(s) required for the propagation of feature annotation.</text>
</comment>
<dbReference type="InterPro" id="IPR006027">
    <property type="entry name" value="NusB_RsmB_TIM44"/>
</dbReference>